<sequence length="78" mass="8484">MTQTTPIRATSRTPRTCLELGLCQNRKPACADCEVRPMPFAPGVIDGPYRRQSPVRAFMGKANAAMADVAAWLMGPHP</sequence>
<dbReference type="KEGG" id="rhg:EXZ61_18030"/>
<protein>
    <submittedName>
        <fullName evidence="1">Uncharacterized protein</fullName>
    </submittedName>
</protein>
<organism evidence="1 2">
    <name type="scientific">Rhodoferax aquaticus</name>
    <dbReference type="NCBI Taxonomy" id="2527691"/>
    <lineage>
        <taxon>Bacteria</taxon>
        <taxon>Pseudomonadati</taxon>
        <taxon>Pseudomonadota</taxon>
        <taxon>Betaproteobacteria</taxon>
        <taxon>Burkholderiales</taxon>
        <taxon>Comamonadaceae</taxon>
        <taxon>Rhodoferax</taxon>
    </lineage>
</organism>
<reference evidence="2" key="2">
    <citation type="journal article" date="2020" name="Int. J. Syst. Evol. Microbiol.">
        <title>Genomic insights into a novel species Rhodoferax aquaticus sp. nov., isolated from freshwater.</title>
        <authorList>
            <person name="Li T."/>
            <person name="Zhuo Y."/>
            <person name="Jin C.Z."/>
            <person name="Wu X."/>
            <person name="Ko S.R."/>
            <person name="Jin F.J."/>
            <person name="Ahn C.Y."/>
            <person name="Oh H.M."/>
            <person name="Lee H.G."/>
            <person name="Jin L."/>
        </authorList>
    </citation>
    <scope>NUCLEOTIDE SEQUENCE [LARGE SCALE GENOMIC DNA]</scope>
    <source>
        <strain evidence="2">Gr-4</strain>
    </source>
</reference>
<dbReference type="RefSeq" id="WP_142813073.1">
    <property type="nucleotide sequence ID" value="NZ_CP036282.1"/>
</dbReference>
<dbReference type="AlphaFoldDB" id="A0A515ETE2"/>
<accession>A0A515ETE2</accession>
<dbReference type="Proteomes" id="UP000317365">
    <property type="component" value="Chromosome"/>
</dbReference>
<evidence type="ECO:0000313" key="1">
    <source>
        <dbReference type="EMBL" id="QDL55921.1"/>
    </source>
</evidence>
<proteinExistence type="predicted"/>
<gene>
    <name evidence="1" type="ORF">EXZ61_18030</name>
</gene>
<keyword evidence="2" id="KW-1185">Reference proteome</keyword>
<dbReference type="EMBL" id="CP036282">
    <property type="protein sequence ID" value="QDL55921.1"/>
    <property type="molecule type" value="Genomic_DNA"/>
</dbReference>
<evidence type="ECO:0000313" key="2">
    <source>
        <dbReference type="Proteomes" id="UP000317365"/>
    </source>
</evidence>
<reference evidence="2" key="1">
    <citation type="submission" date="2019-02" db="EMBL/GenBank/DDBJ databases">
        <title>Complete genome sequence of Rhodoferax sp. Gr-4.</title>
        <authorList>
            <person name="Jin L."/>
        </authorList>
    </citation>
    <scope>NUCLEOTIDE SEQUENCE [LARGE SCALE GENOMIC DNA]</scope>
    <source>
        <strain evidence="2">Gr-4</strain>
    </source>
</reference>
<name>A0A515ETE2_9BURK</name>